<sequence length="1205" mass="135729">MAKSNKNILWFNQTTIKDIPKVGGKNASLGEMYQKLTSQGIRIPNGFAVTASAYNDFLVYAKIKKEIFSILKKTAKNNLSVSSKKIQALILKSEFSDKLKADISLAYKKLSSEYKTARADVAVRSSATAEDLPTASFAGQQESYLNIKGDEELFLAIRKCFASLFTDRAISYRIDQKFKHEKVSISVAVQKMVRSDLATAGVMFTIDTESGNPNVILINAAYGLGEYVVKGKINPDEYYVFKETLNQGFKPITSKQIGDKAHQLVYSHNPKFPTKDQLVEPSRRLKYALSDQEILTLAKWGVLIEKHYKRPMDIEWAKDGQSGQLLIVQARPETVGSQKNLNVLEEYRFLEKPGEPILVGDSVGVKIGSGPARVIDNISQLKNFKADEVLIADMTDPDWEPIMKKAAAIVTNAGGRTCFSGDTLVLTNGGFRTFEQLGDLLKKEKIFIPSLDKENLKIEWKEIYDWQEKVGQPLLIAFSQTGRQTNNCLKTTSDHKFLTWDNRWLVEKTIGEILKKQEMVLVAKNLKNFQVNKIDSKLAYLWGAIFTDGNVYLTKTHGEVQFIQKFIPAKEKMIETVQNYFKEIFNKDVKLSQKKISQGYIRGKKVVGQASTLRCYSKEIAQKFFDWKNDLDSYLLDCSSDSNLAFLAGVIDGDGSYSKNRAQIYCSDDNLLKGIIISCLKNGFLPPVTNNRNIYNIQIVEKLEEIFVYTKRVKGEFNQINTRTVFYSAKQLLGDIIDKVNYRGRIRPYIEKNLLIDSNKIRNFLIPMIFGQTANHQLTDIINSDVKMIRAKKISVLASQKVYNISVKDNHNYLVFTNRLTPLIVNNCHAAIVSRELGVPCIVGTHQATKKIKTGQEITASCAEGEIGKVYNKKVKFAIRRVDLKKLARPKTKIMMNVGNPYAALSFSFIPNDGVGLAREEFIISNYIKVHPLALLNFSQLKDQKAKQEIIKLTANHHNKPQFFVDKLAEGVGMIAAAFYPKSVIIRLSDFKSNEYANLIGGAQFEPPEPNPMIGWRGASRYYAEQYKKAFILECQALLKAREDFGLKNIKIMIPFCRTVEEGKKVIAILASHGLKQGQNGLEIYVMCEIPSNVILADEFSQIFDGFSIGSNDLTQLTLGVDRDSELVAHVYDENNQAVKDLISQVIVKAKKHKRKIGICGQAPSDFPDFARFLVREKIDSISLVPDTVVKTTLAVLAEEKKLRK</sequence>
<protein>
    <recommendedName>
        <fullName evidence="6">Phosphoenolpyruvate synthase</fullName>
        <ecNumber evidence="5">2.7.9.2</ecNumber>
    </recommendedName>
    <alternativeName>
        <fullName evidence="15">Pyruvate, water dikinase</fullName>
    </alternativeName>
</protein>
<dbReference type="SUPFAM" id="SSF51294">
    <property type="entry name" value="Hedgehog/intein (Hint) domain"/>
    <property type="match status" value="1"/>
</dbReference>
<organism evidence="18 19">
    <name type="scientific">Candidatus Buchananbacteria bacterium RIFCSPLOWO2_01_FULL_39_33</name>
    <dbReference type="NCBI Taxonomy" id="1797543"/>
    <lineage>
        <taxon>Bacteria</taxon>
        <taxon>Candidatus Buchananiibacteriota</taxon>
    </lineage>
</organism>
<dbReference type="InterPro" id="IPR036844">
    <property type="entry name" value="Hint_dom_sf"/>
</dbReference>
<dbReference type="NCBIfam" id="TIGR01445">
    <property type="entry name" value="intein_Nterm"/>
    <property type="match status" value="1"/>
</dbReference>
<dbReference type="InterPro" id="IPR040442">
    <property type="entry name" value="Pyrv_kinase-like_dom_sf"/>
</dbReference>
<dbReference type="EMBL" id="MHIM01000022">
    <property type="protein sequence ID" value="OGY52254.1"/>
    <property type="molecule type" value="Genomic_DNA"/>
</dbReference>
<evidence type="ECO:0000256" key="10">
    <source>
        <dbReference type="ARBA" id="ARBA00022777"/>
    </source>
</evidence>
<dbReference type="Gene3D" id="2.170.16.10">
    <property type="entry name" value="Hedgehog/Intein (Hint) domain"/>
    <property type="match status" value="2"/>
</dbReference>
<dbReference type="AlphaFoldDB" id="A0A1G1YJ08"/>
<evidence type="ECO:0000256" key="15">
    <source>
        <dbReference type="ARBA" id="ARBA00033470"/>
    </source>
</evidence>
<dbReference type="InterPro" id="IPR030934">
    <property type="entry name" value="Intein_C"/>
</dbReference>
<dbReference type="InterPro" id="IPR023151">
    <property type="entry name" value="PEP_util_CS"/>
</dbReference>
<gene>
    <name evidence="18" type="ORF">A3A02_01620</name>
</gene>
<dbReference type="GO" id="GO:0005524">
    <property type="term" value="F:ATP binding"/>
    <property type="evidence" value="ECO:0007669"/>
    <property type="project" value="UniProtKB-KW"/>
</dbReference>
<dbReference type="SMART" id="SM00306">
    <property type="entry name" value="HintN"/>
    <property type="match status" value="1"/>
</dbReference>
<evidence type="ECO:0000256" key="3">
    <source>
        <dbReference type="ARBA" id="ARBA00004742"/>
    </source>
</evidence>
<dbReference type="NCBIfam" id="TIGR01443">
    <property type="entry name" value="intein_Cterm"/>
    <property type="match status" value="1"/>
</dbReference>
<dbReference type="Gene3D" id="3.30.470.20">
    <property type="entry name" value="ATP-grasp fold, B domain"/>
    <property type="match status" value="1"/>
</dbReference>
<dbReference type="SUPFAM" id="SSF55608">
    <property type="entry name" value="Homing endonucleases"/>
    <property type="match status" value="1"/>
</dbReference>
<evidence type="ECO:0000256" key="2">
    <source>
        <dbReference type="ARBA" id="ARBA00002988"/>
    </source>
</evidence>
<dbReference type="InterPro" id="IPR036637">
    <property type="entry name" value="Phosphohistidine_dom_sf"/>
</dbReference>
<dbReference type="Gene3D" id="3.20.20.60">
    <property type="entry name" value="Phosphoenolpyruvate-binding domains"/>
    <property type="match status" value="1"/>
</dbReference>
<dbReference type="InterPro" id="IPR015813">
    <property type="entry name" value="Pyrv/PenolPyrv_kinase-like_dom"/>
</dbReference>
<dbReference type="Pfam" id="PF00391">
    <property type="entry name" value="PEP-utilizers"/>
    <property type="match status" value="2"/>
</dbReference>
<keyword evidence="12" id="KW-0067">ATP-binding</keyword>
<dbReference type="EC" id="2.7.9.2" evidence="5"/>
<dbReference type="PANTHER" id="PTHR43030">
    <property type="entry name" value="PHOSPHOENOLPYRUVATE SYNTHASE"/>
    <property type="match status" value="1"/>
</dbReference>
<evidence type="ECO:0000256" key="16">
    <source>
        <dbReference type="ARBA" id="ARBA00047700"/>
    </source>
</evidence>
<dbReference type="InterPro" id="IPR006142">
    <property type="entry name" value="INTEIN"/>
</dbReference>
<evidence type="ECO:0000313" key="19">
    <source>
        <dbReference type="Proteomes" id="UP000177376"/>
    </source>
</evidence>
<dbReference type="FunFam" id="3.30.1490.20:FF:000010">
    <property type="entry name" value="Phosphoenolpyruvate synthase"/>
    <property type="match status" value="1"/>
</dbReference>
<evidence type="ECO:0000256" key="7">
    <source>
        <dbReference type="ARBA" id="ARBA00022679"/>
    </source>
</evidence>
<keyword evidence="18" id="KW-0670">Pyruvate</keyword>
<dbReference type="Proteomes" id="UP000177376">
    <property type="component" value="Unassembled WGS sequence"/>
</dbReference>
<evidence type="ECO:0000256" key="6">
    <source>
        <dbReference type="ARBA" id="ARBA00021623"/>
    </source>
</evidence>
<comment type="catalytic activity">
    <reaction evidence="16">
        <text>pyruvate + ATP + H2O = phosphoenolpyruvate + AMP + phosphate + 2 H(+)</text>
        <dbReference type="Rhea" id="RHEA:11364"/>
        <dbReference type="ChEBI" id="CHEBI:15361"/>
        <dbReference type="ChEBI" id="CHEBI:15377"/>
        <dbReference type="ChEBI" id="CHEBI:15378"/>
        <dbReference type="ChEBI" id="CHEBI:30616"/>
        <dbReference type="ChEBI" id="CHEBI:43474"/>
        <dbReference type="ChEBI" id="CHEBI:58702"/>
        <dbReference type="ChEBI" id="CHEBI:456215"/>
        <dbReference type="EC" id="2.7.9.2"/>
    </reaction>
</comment>
<keyword evidence="14" id="KW-0651">Protein splicing</keyword>
<dbReference type="InterPro" id="IPR000121">
    <property type="entry name" value="PEP_util_C"/>
</dbReference>
<dbReference type="GO" id="GO:0004519">
    <property type="term" value="F:endonuclease activity"/>
    <property type="evidence" value="ECO:0007669"/>
    <property type="project" value="InterPro"/>
</dbReference>
<keyword evidence="13" id="KW-0460">Magnesium</keyword>
<dbReference type="PROSITE" id="PS50819">
    <property type="entry name" value="INTEIN_ENDONUCLEASE"/>
    <property type="match status" value="1"/>
</dbReference>
<dbReference type="PROSITE" id="PS50817">
    <property type="entry name" value="INTEIN_N_TER"/>
    <property type="match status" value="1"/>
</dbReference>
<dbReference type="SUPFAM" id="SSF56059">
    <property type="entry name" value="Glutathione synthetase ATP-binding domain-like"/>
    <property type="match status" value="1"/>
</dbReference>
<dbReference type="PROSITE" id="PS00742">
    <property type="entry name" value="PEP_ENZYMES_2"/>
    <property type="match status" value="1"/>
</dbReference>
<dbReference type="PRINTS" id="PR00379">
    <property type="entry name" value="INTEIN"/>
</dbReference>
<dbReference type="GO" id="GO:0016539">
    <property type="term" value="P:intein-mediated protein splicing"/>
    <property type="evidence" value="ECO:0007669"/>
    <property type="project" value="InterPro"/>
</dbReference>
<comment type="cofactor">
    <cofactor evidence="1">
        <name>Mg(2+)</name>
        <dbReference type="ChEBI" id="CHEBI:18420"/>
    </cofactor>
</comment>
<evidence type="ECO:0000313" key="18">
    <source>
        <dbReference type="EMBL" id="OGY52254.1"/>
    </source>
</evidence>
<keyword evidence="11" id="KW-0068">Autocatalytic cleavage</keyword>
<evidence type="ECO:0000256" key="13">
    <source>
        <dbReference type="ARBA" id="ARBA00022842"/>
    </source>
</evidence>
<dbReference type="InterPro" id="IPR013815">
    <property type="entry name" value="ATP_grasp_subdomain_1"/>
</dbReference>
<dbReference type="InterPro" id="IPR006319">
    <property type="entry name" value="PEP_synth"/>
</dbReference>
<evidence type="ECO:0000256" key="5">
    <source>
        <dbReference type="ARBA" id="ARBA00011996"/>
    </source>
</evidence>
<evidence type="ECO:0000256" key="11">
    <source>
        <dbReference type="ARBA" id="ARBA00022813"/>
    </source>
</evidence>
<dbReference type="GO" id="GO:0008986">
    <property type="term" value="F:pyruvate, water dikinase activity"/>
    <property type="evidence" value="ECO:0007669"/>
    <property type="project" value="UniProtKB-EC"/>
</dbReference>
<proteinExistence type="inferred from homology"/>
<comment type="function">
    <text evidence="2">Catalyzes the phosphorylation of pyruvate to phosphoenolpyruvate.</text>
</comment>
<evidence type="ECO:0000259" key="17">
    <source>
        <dbReference type="PROSITE" id="PS50819"/>
    </source>
</evidence>
<comment type="pathway">
    <text evidence="3">Carbohydrate biosynthesis; gluconeogenesis.</text>
</comment>
<dbReference type="Gene3D" id="3.30.1490.20">
    <property type="entry name" value="ATP-grasp fold, A domain"/>
    <property type="match status" value="1"/>
</dbReference>
<dbReference type="PANTHER" id="PTHR43030:SF1">
    <property type="entry name" value="PHOSPHOENOLPYRUVATE SYNTHASE"/>
    <property type="match status" value="1"/>
</dbReference>
<dbReference type="InterPro" id="IPR004042">
    <property type="entry name" value="Intein_endonuc_central"/>
</dbReference>
<dbReference type="InterPro" id="IPR008279">
    <property type="entry name" value="PEP-util_enz_mobile_dom"/>
</dbReference>
<dbReference type="CDD" id="cd00081">
    <property type="entry name" value="Hint"/>
    <property type="match status" value="1"/>
</dbReference>
<dbReference type="GO" id="GO:0006094">
    <property type="term" value="P:gluconeogenesis"/>
    <property type="evidence" value="ECO:0007669"/>
    <property type="project" value="UniProtKB-UniPathway"/>
</dbReference>
<dbReference type="FunFam" id="3.30.470.20:FF:000017">
    <property type="entry name" value="Phosphoenolpyruvate synthase"/>
    <property type="match status" value="1"/>
</dbReference>
<dbReference type="InterPro" id="IPR003587">
    <property type="entry name" value="Hint_dom_N"/>
</dbReference>
<comment type="caution">
    <text evidence="18">The sequence shown here is derived from an EMBL/GenBank/DDBJ whole genome shotgun (WGS) entry which is preliminary data.</text>
</comment>
<feature type="domain" description="DOD-type homing endonuclease" evidence="17">
    <location>
        <begin position="541"/>
        <end position="684"/>
    </location>
</feature>
<evidence type="ECO:0000256" key="12">
    <source>
        <dbReference type="ARBA" id="ARBA00022840"/>
    </source>
</evidence>
<dbReference type="Pfam" id="PF01326">
    <property type="entry name" value="PPDK_N"/>
    <property type="match status" value="1"/>
</dbReference>
<reference evidence="18 19" key="1">
    <citation type="journal article" date="2016" name="Nat. Commun.">
        <title>Thousands of microbial genomes shed light on interconnected biogeochemical processes in an aquifer system.</title>
        <authorList>
            <person name="Anantharaman K."/>
            <person name="Brown C.T."/>
            <person name="Hug L.A."/>
            <person name="Sharon I."/>
            <person name="Castelle C.J."/>
            <person name="Probst A.J."/>
            <person name="Thomas B.C."/>
            <person name="Singh A."/>
            <person name="Wilkins M.J."/>
            <person name="Karaoz U."/>
            <person name="Brodie E.L."/>
            <person name="Williams K.H."/>
            <person name="Hubbard S.S."/>
            <person name="Banfield J.F."/>
        </authorList>
    </citation>
    <scope>NUCLEOTIDE SEQUENCE [LARGE SCALE GENOMIC DNA]</scope>
</reference>
<dbReference type="InterPro" id="IPR002192">
    <property type="entry name" value="PPDK_AMP/ATP-bd"/>
</dbReference>
<keyword evidence="8" id="KW-0479">Metal-binding</keyword>
<evidence type="ECO:0000256" key="8">
    <source>
        <dbReference type="ARBA" id="ARBA00022723"/>
    </source>
</evidence>
<keyword evidence="7" id="KW-0808">Transferase</keyword>
<evidence type="ECO:0000256" key="14">
    <source>
        <dbReference type="ARBA" id="ARBA00023000"/>
    </source>
</evidence>
<dbReference type="PROSITE" id="PS50818">
    <property type="entry name" value="INTEIN_C_TER"/>
    <property type="match status" value="1"/>
</dbReference>
<dbReference type="SUPFAM" id="SSF51621">
    <property type="entry name" value="Phosphoenolpyruvate/pyruvate domain"/>
    <property type="match status" value="1"/>
</dbReference>
<dbReference type="GO" id="GO:0046872">
    <property type="term" value="F:metal ion binding"/>
    <property type="evidence" value="ECO:0007669"/>
    <property type="project" value="UniProtKB-KW"/>
</dbReference>
<dbReference type="SUPFAM" id="SSF52009">
    <property type="entry name" value="Phosphohistidine domain"/>
    <property type="match status" value="1"/>
</dbReference>
<evidence type="ECO:0000256" key="1">
    <source>
        <dbReference type="ARBA" id="ARBA00001946"/>
    </source>
</evidence>
<dbReference type="InterPro" id="IPR006141">
    <property type="entry name" value="Intein_N"/>
</dbReference>
<evidence type="ECO:0000256" key="9">
    <source>
        <dbReference type="ARBA" id="ARBA00022741"/>
    </source>
</evidence>
<accession>A0A1G1YJ08</accession>
<keyword evidence="10" id="KW-0418">Kinase</keyword>
<evidence type="ECO:0000256" key="4">
    <source>
        <dbReference type="ARBA" id="ARBA00007837"/>
    </source>
</evidence>
<keyword evidence="9" id="KW-0547">Nucleotide-binding</keyword>
<dbReference type="InterPro" id="IPR027434">
    <property type="entry name" value="Homing_endonucl"/>
</dbReference>
<dbReference type="Pfam" id="PF02896">
    <property type="entry name" value="PEP-utilizers_C"/>
    <property type="match status" value="1"/>
</dbReference>
<dbReference type="UniPathway" id="UPA00138"/>
<name>A0A1G1YJ08_9BACT</name>
<comment type="similarity">
    <text evidence="4">Belongs to the PEP-utilizing enzyme family.</text>
</comment>
<dbReference type="Gene3D" id="3.50.30.10">
    <property type="entry name" value="Phosphohistidine domain"/>
    <property type="match status" value="2"/>
</dbReference>
<dbReference type="Pfam" id="PF14890">
    <property type="entry name" value="Intein_splicing"/>
    <property type="match status" value="1"/>
</dbReference>
<dbReference type="Gene3D" id="3.10.28.10">
    <property type="entry name" value="Homing endonucleases"/>
    <property type="match status" value="1"/>
</dbReference>